<keyword evidence="1" id="KW-0812">Transmembrane</keyword>
<dbReference type="KEGG" id="acp:A2cp1_3838"/>
<keyword evidence="4" id="KW-1185">Reference proteome</keyword>
<evidence type="ECO:0000259" key="2">
    <source>
        <dbReference type="Pfam" id="PF13937"/>
    </source>
</evidence>
<gene>
    <name evidence="3" type="ordered locus">A2cp1_3838</name>
</gene>
<dbReference type="Proteomes" id="UP000007089">
    <property type="component" value="Chromosome"/>
</dbReference>
<feature type="transmembrane region" description="Helical" evidence="1">
    <location>
        <begin position="56"/>
        <end position="73"/>
    </location>
</feature>
<keyword evidence="1" id="KW-1133">Transmembrane helix</keyword>
<dbReference type="PROSITE" id="PS51257">
    <property type="entry name" value="PROKAR_LIPOPROTEIN"/>
    <property type="match status" value="1"/>
</dbReference>
<accession>B8J7I2</accession>
<proteinExistence type="predicted"/>
<evidence type="ECO:0000313" key="3">
    <source>
        <dbReference type="EMBL" id="ACL67162.1"/>
    </source>
</evidence>
<evidence type="ECO:0000256" key="1">
    <source>
        <dbReference type="SAM" id="Phobius"/>
    </source>
</evidence>
<organism evidence="3 4">
    <name type="scientific">Anaeromyxobacter dehalogenans (strain ATCC BAA-258 / DSM 21875 / 2CP-1)</name>
    <dbReference type="NCBI Taxonomy" id="455488"/>
    <lineage>
        <taxon>Bacteria</taxon>
        <taxon>Pseudomonadati</taxon>
        <taxon>Myxococcota</taxon>
        <taxon>Myxococcia</taxon>
        <taxon>Myxococcales</taxon>
        <taxon>Cystobacterineae</taxon>
        <taxon>Anaeromyxobacteraceae</taxon>
        <taxon>Anaeromyxobacter</taxon>
    </lineage>
</organism>
<dbReference type="RefSeq" id="WP_015934904.1">
    <property type="nucleotide sequence ID" value="NC_011891.1"/>
</dbReference>
<protein>
    <recommendedName>
        <fullName evidence="2">Sodium symporter small subunit domain-containing protein</fullName>
    </recommendedName>
</protein>
<reference evidence="3" key="1">
    <citation type="submission" date="2009-01" db="EMBL/GenBank/DDBJ databases">
        <title>Complete sequence of Anaeromyxobacter dehalogenans 2CP-1.</title>
        <authorList>
            <consortium name="US DOE Joint Genome Institute"/>
            <person name="Lucas S."/>
            <person name="Copeland A."/>
            <person name="Lapidus A."/>
            <person name="Glavina del Rio T."/>
            <person name="Dalin E."/>
            <person name="Tice H."/>
            <person name="Bruce D."/>
            <person name="Goodwin L."/>
            <person name="Pitluck S."/>
            <person name="Saunders E."/>
            <person name="Brettin T."/>
            <person name="Detter J.C."/>
            <person name="Han C."/>
            <person name="Larimer F."/>
            <person name="Land M."/>
            <person name="Hauser L."/>
            <person name="Kyrpides N."/>
            <person name="Ovchinnikova G."/>
            <person name="Beliaev A.S."/>
            <person name="Richardson P."/>
        </authorList>
    </citation>
    <scope>NUCLEOTIDE SEQUENCE</scope>
    <source>
        <strain evidence="3">2CP-1</strain>
    </source>
</reference>
<dbReference type="NCBIfam" id="TIGR03647">
    <property type="entry name" value="Na_symport_sm"/>
    <property type="match status" value="1"/>
</dbReference>
<dbReference type="HOGENOM" id="CLU_140854_4_1_7"/>
<name>B8J7I2_ANAD2</name>
<dbReference type="Pfam" id="PF13937">
    <property type="entry name" value="DUF4212"/>
    <property type="match status" value="1"/>
</dbReference>
<dbReference type="InterPro" id="IPR019886">
    <property type="entry name" value="Na_symporter_ssu"/>
</dbReference>
<dbReference type="EMBL" id="CP001359">
    <property type="protein sequence ID" value="ACL67162.1"/>
    <property type="molecule type" value="Genomic_DNA"/>
</dbReference>
<dbReference type="AlphaFoldDB" id="B8J7I2"/>
<evidence type="ECO:0000313" key="4">
    <source>
        <dbReference type="Proteomes" id="UP000007089"/>
    </source>
</evidence>
<feature type="transmembrane region" description="Helical" evidence="1">
    <location>
        <begin position="12"/>
        <end position="36"/>
    </location>
</feature>
<keyword evidence="1" id="KW-0472">Membrane</keyword>
<sequence length="85" mass="9440">MERDRRDAYWRANLRTVAAILAIWLAVSCGAAILFADALDAFHLGGFPLGFWFGQQGAELVFVLLVAAYVAIANRLDRAHDVFED</sequence>
<feature type="domain" description="Sodium symporter small subunit" evidence="2">
    <location>
        <begin position="7"/>
        <end position="82"/>
    </location>
</feature>